<feature type="chain" id="PRO_5038343649" evidence="1">
    <location>
        <begin position="25"/>
        <end position="301"/>
    </location>
</feature>
<comment type="caution">
    <text evidence="2">The sequence shown here is derived from an EMBL/GenBank/DDBJ whole genome shotgun (WGS) entry which is preliminary data.</text>
</comment>
<dbReference type="AlphaFoldDB" id="A0A9D5HZ58"/>
<evidence type="ECO:0000313" key="2">
    <source>
        <dbReference type="EMBL" id="KQL50994.1"/>
    </source>
</evidence>
<keyword evidence="1" id="KW-0732">Signal</keyword>
<keyword evidence="3" id="KW-1185">Reference proteome</keyword>
<feature type="signal peptide" evidence="1">
    <location>
        <begin position="1"/>
        <end position="24"/>
    </location>
</feature>
<name>A0A9D5HZ58_9BACI</name>
<reference evidence="2 3" key="1">
    <citation type="submission" date="2015-09" db="EMBL/GenBank/DDBJ databases">
        <title>Genome sequencing project for genomic taxonomy and phylogenomics of Bacillus-like bacteria.</title>
        <authorList>
            <person name="Liu B."/>
            <person name="Wang J."/>
            <person name="Zhu Y."/>
            <person name="Liu G."/>
            <person name="Chen Q."/>
            <person name="Chen Z."/>
            <person name="Lan J."/>
            <person name="Che J."/>
            <person name="Ge C."/>
            <person name="Shi H."/>
            <person name="Pan Z."/>
            <person name="Liu X."/>
        </authorList>
    </citation>
    <scope>NUCLEOTIDE SEQUENCE [LARGE SCALE GENOMIC DNA]</scope>
    <source>
        <strain evidence="2 3">DSM 19153</strain>
    </source>
</reference>
<evidence type="ECO:0000313" key="3">
    <source>
        <dbReference type="Proteomes" id="UP000051061"/>
    </source>
</evidence>
<gene>
    <name evidence="2" type="ORF">AN965_19830</name>
</gene>
<proteinExistence type="predicted"/>
<accession>A0A9D5HZ58</accession>
<evidence type="ECO:0000256" key="1">
    <source>
        <dbReference type="SAM" id="SignalP"/>
    </source>
</evidence>
<dbReference type="Proteomes" id="UP000051061">
    <property type="component" value="Unassembled WGS sequence"/>
</dbReference>
<protein>
    <submittedName>
        <fullName evidence="2">Uncharacterized protein</fullName>
    </submittedName>
</protein>
<dbReference type="EMBL" id="LJJD01000042">
    <property type="protein sequence ID" value="KQL50994.1"/>
    <property type="molecule type" value="Genomic_DNA"/>
</dbReference>
<organism evidence="2 3">
    <name type="scientific">Alkalicoccobacillus plakortidis</name>
    <dbReference type="NCBI Taxonomy" id="444060"/>
    <lineage>
        <taxon>Bacteria</taxon>
        <taxon>Bacillati</taxon>
        <taxon>Bacillota</taxon>
        <taxon>Bacilli</taxon>
        <taxon>Bacillales</taxon>
        <taxon>Bacillaceae</taxon>
        <taxon>Alkalicoccobacillus</taxon>
    </lineage>
</organism>
<sequence length="301" mass="33801">MKKLFSVTPLIAVSFLLYSGTVQASEFENNEGVLISEEEFNNLKEIGFSELQIQNMSQELFDDNKDKELVSETSSTKYIEMTYDTVGDNLATRQDFHNSPSQKELTADEYYERLNAPESFNTDTTSTAYRTLTTSIQTFTDDTRLRSEFEWDQMPVTRSMDVLSTSIDSTFSPVSGSGYGQQLYTGYNNNTGELLTQNQEYNSSSSNWIHQSQGYALKMNLFNDPGGANALEVSGYQYYEITTNSDVTPTLVNAYGNYAHADVEVNLNYSVDLSFGGPGLSFSLEESSNFSEMTTHAQMDY</sequence>